<feature type="compositionally biased region" description="Polar residues" evidence="1">
    <location>
        <begin position="122"/>
        <end position="142"/>
    </location>
</feature>
<feature type="non-terminal residue" evidence="2">
    <location>
        <position position="1948"/>
    </location>
</feature>
<dbReference type="OMA" id="DNRIDYM"/>
<feature type="compositionally biased region" description="Basic residues" evidence="1">
    <location>
        <begin position="566"/>
        <end position="587"/>
    </location>
</feature>
<feature type="region of interest" description="Disordered" evidence="1">
    <location>
        <begin position="351"/>
        <end position="391"/>
    </location>
</feature>
<dbReference type="KEGG" id="tatv:25779601"/>
<dbReference type="OrthoDB" id="2386201at2759"/>
<feature type="region of interest" description="Disordered" evidence="1">
    <location>
        <begin position="697"/>
        <end position="737"/>
    </location>
</feature>
<feature type="compositionally biased region" description="Basic and acidic residues" evidence="1">
    <location>
        <begin position="1"/>
        <end position="10"/>
    </location>
</feature>
<feature type="compositionally biased region" description="Acidic residues" evidence="1">
    <location>
        <begin position="11"/>
        <end position="25"/>
    </location>
</feature>
<comment type="caution">
    <text evidence="2">The sequence shown here is derived from an EMBL/GenBank/DDBJ whole genome shotgun (WGS) entry which is preliminary data.</text>
</comment>
<feature type="compositionally biased region" description="Low complexity" evidence="1">
    <location>
        <begin position="147"/>
        <end position="164"/>
    </location>
</feature>
<feature type="compositionally biased region" description="Low complexity" evidence="1">
    <location>
        <begin position="360"/>
        <end position="374"/>
    </location>
</feature>
<dbReference type="GO" id="GO:0005634">
    <property type="term" value="C:nucleus"/>
    <property type="evidence" value="ECO:0007669"/>
    <property type="project" value="InterPro"/>
</dbReference>
<dbReference type="GeneID" id="25779601"/>
<evidence type="ECO:0000313" key="2">
    <source>
        <dbReference type="EMBL" id="EHK45546.1"/>
    </source>
</evidence>
<evidence type="ECO:0000313" key="3">
    <source>
        <dbReference type="Proteomes" id="UP000005426"/>
    </source>
</evidence>
<keyword evidence="3" id="KW-1185">Reference proteome</keyword>
<dbReference type="InterPro" id="IPR019021">
    <property type="entry name" value="Mms22"/>
</dbReference>
<protein>
    <submittedName>
        <fullName evidence="2">Uncharacterized protein</fullName>
    </submittedName>
</protein>
<feature type="region of interest" description="Disordered" evidence="1">
    <location>
        <begin position="517"/>
        <end position="632"/>
    </location>
</feature>
<accession>G9NU09</accession>
<name>G9NU09_HYPAI</name>
<reference evidence="2 3" key="1">
    <citation type="journal article" date="2011" name="Genome Biol.">
        <title>Comparative genome sequence analysis underscores mycoparasitism as the ancestral life style of Trichoderma.</title>
        <authorList>
            <person name="Kubicek C.P."/>
            <person name="Herrera-Estrella A."/>
            <person name="Seidl-Seiboth V."/>
            <person name="Martinez D.A."/>
            <person name="Druzhinina I.S."/>
            <person name="Thon M."/>
            <person name="Zeilinger S."/>
            <person name="Casas-Flores S."/>
            <person name="Horwitz B.A."/>
            <person name="Mukherjee P.K."/>
            <person name="Mukherjee M."/>
            <person name="Kredics L."/>
            <person name="Alcaraz L.D."/>
            <person name="Aerts A."/>
            <person name="Antal Z."/>
            <person name="Atanasova L."/>
            <person name="Cervantes-Badillo M.G."/>
            <person name="Challacombe J."/>
            <person name="Chertkov O."/>
            <person name="McCluskey K."/>
            <person name="Coulpier F."/>
            <person name="Deshpande N."/>
            <person name="von Doehren H."/>
            <person name="Ebbole D.J."/>
            <person name="Esquivel-Naranjo E.U."/>
            <person name="Fekete E."/>
            <person name="Flipphi M."/>
            <person name="Glaser F."/>
            <person name="Gomez-Rodriguez E.Y."/>
            <person name="Gruber S."/>
            <person name="Han C."/>
            <person name="Henrissat B."/>
            <person name="Hermosa R."/>
            <person name="Hernandez-Onate M."/>
            <person name="Karaffa L."/>
            <person name="Kosti I."/>
            <person name="Le Crom S."/>
            <person name="Lindquist E."/>
            <person name="Lucas S."/>
            <person name="Luebeck M."/>
            <person name="Luebeck P.S."/>
            <person name="Margeot A."/>
            <person name="Metz B."/>
            <person name="Misra M."/>
            <person name="Nevalainen H."/>
            <person name="Omann M."/>
            <person name="Packer N."/>
            <person name="Perrone G."/>
            <person name="Uresti-Rivera E.E."/>
            <person name="Salamov A."/>
            <person name="Schmoll M."/>
            <person name="Seiboth B."/>
            <person name="Shapiro H."/>
            <person name="Sukno S."/>
            <person name="Tamayo-Ramos J.A."/>
            <person name="Tisch D."/>
            <person name="Wiest A."/>
            <person name="Wilkinson H.H."/>
            <person name="Zhang M."/>
            <person name="Coutinho P.M."/>
            <person name="Kenerley C.M."/>
            <person name="Monte E."/>
            <person name="Baker S.E."/>
            <person name="Grigoriev I.V."/>
        </authorList>
    </citation>
    <scope>NUCLEOTIDE SEQUENCE [LARGE SCALE GENOMIC DNA]</scope>
    <source>
        <strain evidence="3">ATCC 20476 / IMI 206040</strain>
    </source>
</reference>
<dbReference type="GO" id="GO:0031297">
    <property type="term" value="P:replication fork processing"/>
    <property type="evidence" value="ECO:0007669"/>
    <property type="project" value="InterPro"/>
</dbReference>
<sequence length="1948" mass="218299">MSDWRERGEVADSEDEGDFSSDDESPAILSTQFATKAPVSNNQVAESIWDFPGSDDDEQSRVPISKSSPVSSRPDLREWNQLLNTSPSRTEDIVENQVQPSPLEKAGTNPPSAVFTVDDNVSRNSHSTLDASSPKFRSTATAQDDGINTSASSPSISSNASATAQRTEFRQHDTHWEATAATSSRHTHSLRQRRPQQQYPYSYDNVYYRKFFPQLGVKPMKLPTDMGGRHQPAGALPDENLDQYSPGDGMPPGTNRTDDGSFAATQSEHDELDIATASLVPSRSRKPSTASSLASLATDIVGHNALDQDLPGLDELLNAHSPASDDNIANHKTFQVLRLTQRARRRDIIYSDPPEPMTTISRISISPSRPSVSPEIASQRSPQSKSNIPIDWDDSFTELIPRPLVSAIEVSSQEISNQDEHDQPGYSEESETGDGAENDAYQLVTTYRRRIKGVLPASWLRLDQQLSNNNDRQGPKKKTQHRLLNEQKRGVALKKKSISNSTAFPLLPLELDQGSLADYTTDDTSEHQAERSASPPHSQGINQIDDIPVPVGSKRQLQLPKASVSSRKRTKLSTRSRARSNKARRRQKTIDSFLLSQPDVLPESPAVGQFSNNDSQKPKNKHRKSFDRRNPRMKSIPLLSILDTIEPGAPRFIRIAARSAKQTLSQGRSNVQQKIIKLATRQDQVDAMSILEKWKSGTIQQRPSVSTASKSKRVQRQRANMRQEHSSGGSTSELKFGTLRNSSRRLIKYLHESGSAGYRRSDSYQSNNTRPQPEMGETNPLPLPAPVARAAQLEVDERAKRARMSFTSRKGTLDHIFRTQKQKGPNWRLTGNINAIATSSTSRNLARADHATVEEFHEPVNTPLRPLRFRKSIKPRRIDIEAPQYTHASDPLPIHSSVVDIEPLPEKNKLCGLAPYGFRYTSHFEIFPLMPDVRFHESTLLGSGILTKLWMGDSHLNMQTRISIKFGEHVFDWGSWNEKVSSETGILFDSIAELLEDSQRSNLYNDNSAINAIQSTLEFMRGALNSVKSESPIPLLVSRLHEVLHNFVARIERGLDRSLINYAKDGDLILKMLDGILLASSLLMHSCQKVPQLADQQPAVEELLLSLSQLMISILLRGGLDQLKQIYNDLGQLNRRDRTLRGSVVAVHSWTLLIQIFEYISPQQLSFWAVLERVILQPYILSGTNVLEFEMAWETIFTLLPLFKFDNTGRMATEESHNKRAEGWAIPQKLVRRVFQLYQDNNHQAASFNSYCRALVSRCHYLVQQWGWFHSAPVVGVIFDFFGSQKLANLRNEEVYRSPRFMNNLSSRPVLEIEADDCCFHIFLKLLAVSITKLREFGSKKDIRNLVTRTIPNHSRLYLKEHKILERDLAALRNHHDLIGTLFWAAPPGVRPQVTLIEGLITPASSHKEACLINIRAWAQLASFIVSSGEAKKSFEPFREWRHTFFQQTITQFDGIAAEIHQQYLALSKDTDQCVPQDVVEAMISQNKAAVVETLYLSFAASANVMREALDLEAATYCLNTPHLERIFQYFAVPLPELDWSILRVALAVLDIFVSKIEEFKNCQESQQGESQILDSAQADDAFLILEQDISRTYFAMARCILSFPTEMPDQPKADMADKAFCVRQVITLSARIGIGFNNCGLLKLSDMFQPGKFCLFSDDQHILDLPQRQFFILFTSTLLEHEFDDFSDAGFTVPEVWVAALITPLKYLKYEKLIALQAYCFAKGIVPDNIIDSTTQPSYKTNKQLFDLTVSSLRKITRSLEPGTGRPLPKILELAMRLMQHDLSVMYTDASQHQNYVVFVQGIISSIRAHGSGLCMVDSFFLQVSKEYSPPIQDPHLQIASMLSYGILIEEGEEAGAAKQLFFLLLSNFKHALANGNPTNDARMLQKGMKDAYPTVEKVHTALKQASQGQASQASQGQGPTPKGVSLNRPTPKGVPSDGQGPTPKGV</sequence>
<dbReference type="GO" id="GO:0000724">
    <property type="term" value="P:double-strand break repair via homologous recombination"/>
    <property type="evidence" value="ECO:0007669"/>
    <property type="project" value="TreeGrafter"/>
</dbReference>
<feature type="region of interest" description="Disordered" evidence="1">
    <location>
        <begin position="48"/>
        <end position="172"/>
    </location>
</feature>
<feature type="region of interest" description="Disordered" evidence="1">
    <location>
        <begin position="413"/>
        <end position="438"/>
    </location>
</feature>
<feature type="compositionally biased region" description="Polar residues" evidence="1">
    <location>
        <begin position="376"/>
        <end position="387"/>
    </location>
</feature>
<proteinExistence type="predicted"/>
<dbReference type="STRING" id="452589.G9NU09"/>
<feature type="compositionally biased region" description="Low complexity" evidence="1">
    <location>
        <begin position="1906"/>
        <end position="1920"/>
    </location>
</feature>
<dbReference type="EMBL" id="ABDG02000023">
    <property type="protein sequence ID" value="EHK45546.1"/>
    <property type="molecule type" value="Genomic_DNA"/>
</dbReference>
<dbReference type="PANTHER" id="PTHR28122">
    <property type="entry name" value="E3 UBIQUITIN-PROTEIN LIGASE SUBSTRATE RECEPTOR MMS22"/>
    <property type="match status" value="1"/>
</dbReference>
<organism evidence="2 3">
    <name type="scientific">Hypocrea atroviridis (strain ATCC 20476 / IMI 206040)</name>
    <name type="common">Trichoderma atroviride</name>
    <dbReference type="NCBI Taxonomy" id="452589"/>
    <lineage>
        <taxon>Eukaryota</taxon>
        <taxon>Fungi</taxon>
        <taxon>Dikarya</taxon>
        <taxon>Ascomycota</taxon>
        <taxon>Pezizomycotina</taxon>
        <taxon>Sordariomycetes</taxon>
        <taxon>Hypocreomycetidae</taxon>
        <taxon>Hypocreales</taxon>
        <taxon>Hypocreaceae</taxon>
        <taxon>Trichoderma</taxon>
    </lineage>
</organism>
<gene>
    <name evidence="2" type="ORF">TRIATDRAFT_283213</name>
</gene>
<dbReference type="Proteomes" id="UP000005426">
    <property type="component" value="Unassembled WGS sequence"/>
</dbReference>
<dbReference type="PANTHER" id="PTHR28122:SF1">
    <property type="entry name" value="E3 UBIQUITIN-PROTEIN LIGASE SUBSTRATE RECEPTOR MMS22"/>
    <property type="match status" value="1"/>
</dbReference>
<feature type="region of interest" description="Disordered" evidence="1">
    <location>
        <begin position="1"/>
        <end position="27"/>
    </location>
</feature>
<dbReference type="HOGENOM" id="CLU_000374_1_0_1"/>
<dbReference type="GO" id="GO:0035361">
    <property type="term" value="C:Cul8-RING ubiquitin ligase complex"/>
    <property type="evidence" value="ECO:0007669"/>
    <property type="project" value="TreeGrafter"/>
</dbReference>
<feature type="region of interest" description="Disordered" evidence="1">
    <location>
        <begin position="223"/>
        <end position="262"/>
    </location>
</feature>
<feature type="region of interest" description="Disordered" evidence="1">
    <location>
        <begin position="757"/>
        <end position="783"/>
    </location>
</feature>
<evidence type="ECO:0000256" key="1">
    <source>
        <dbReference type="SAM" id="MobiDB-lite"/>
    </source>
</evidence>
<dbReference type="eggNOG" id="ENOG502QSDS">
    <property type="taxonomic scope" value="Eukaryota"/>
</dbReference>
<feature type="compositionally biased region" description="Polar residues" evidence="1">
    <location>
        <begin position="697"/>
        <end position="709"/>
    </location>
</feature>
<feature type="compositionally biased region" description="Acidic residues" evidence="1">
    <location>
        <begin position="428"/>
        <end position="437"/>
    </location>
</feature>
<feature type="region of interest" description="Disordered" evidence="1">
    <location>
        <begin position="1904"/>
        <end position="1948"/>
    </location>
</feature>
<dbReference type="Pfam" id="PF09462">
    <property type="entry name" value="Mus7"/>
    <property type="match status" value="1"/>
</dbReference>